<evidence type="ECO:0000256" key="9">
    <source>
        <dbReference type="ARBA" id="ARBA00022679"/>
    </source>
</evidence>
<dbReference type="OrthoDB" id="9794626at2"/>
<comment type="similarity">
    <text evidence="4 19">Belongs to the CobS family.</text>
</comment>
<dbReference type="STRING" id="573024.SAMN05216208_2537"/>
<comment type="pathway">
    <text evidence="3 19">Cofactor biosynthesis; adenosylcobalamin biosynthesis; adenosylcobalamin from cob(II)yrinate a,c-diamide: step 7/7.</text>
</comment>
<feature type="transmembrane region" description="Helical" evidence="19">
    <location>
        <begin position="142"/>
        <end position="165"/>
    </location>
</feature>
<dbReference type="AlphaFoldDB" id="A0A1N7HD18"/>
<sequence>MSKNDIVLNRLADIHTAAALLTRLPLPHAPMRGAGAAWAYPLIGAALGLMAGLVGLIAHACGLPPALAALAALAAQVILTGAMHEDGLADSADGLWGGWTRARRLEIMKDSSIGAYGVIALVLSLAARWSALWLMFQMDGGWALAALVTAGAVSRAAMPAMMWALPHARGAGLSHGTGRPDGRACAIAAGLAFGTGLLLLGWAAIPVVIWAALVSTLACLIARAKIGGQTGDTLGAAQQMAEITVLLSILA</sequence>
<evidence type="ECO:0000256" key="4">
    <source>
        <dbReference type="ARBA" id="ARBA00010561"/>
    </source>
</evidence>
<keyword evidence="7 19" id="KW-1003">Cell membrane</keyword>
<name>A0A1N7HD18_9RHOB</name>
<reference evidence="20 21" key="1">
    <citation type="submission" date="2017-01" db="EMBL/GenBank/DDBJ databases">
        <authorList>
            <person name="Mah S.A."/>
            <person name="Swanson W.J."/>
            <person name="Moy G.W."/>
            <person name="Vacquier V.D."/>
        </authorList>
    </citation>
    <scope>NUCLEOTIDE SEQUENCE [LARGE SCALE GENOMIC DNA]</scope>
    <source>
        <strain evidence="20 21">DSM 29590</strain>
    </source>
</reference>
<evidence type="ECO:0000256" key="12">
    <source>
        <dbReference type="ARBA" id="ARBA00022989"/>
    </source>
</evidence>
<comment type="cofactor">
    <cofactor evidence="1 19">
        <name>Mg(2+)</name>
        <dbReference type="ChEBI" id="CHEBI:18420"/>
    </cofactor>
</comment>
<protein>
    <recommendedName>
        <fullName evidence="6 19">Adenosylcobinamide-GDP ribazoletransferase</fullName>
        <ecNumber evidence="5 19">2.7.8.26</ecNumber>
    </recommendedName>
    <alternativeName>
        <fullName evidence="16 19">Cobalamin synthase</fullName>
    </alternativeName>
    <alternativeName>
        <fullName evidence="15 19">Cobalamin-5'-phosphate synthase</fullName>
    </alternativeName>
</protein>
<dbReference type="HAMAP" id="MF_00719">
    <property type="entry name" value="CobS"/>
    <property type="match status" value="1"/>
</dbReference>
<keyword evidence="10 19" id="KW-0812">Transmembrane</keyword>
<keyword evidence="13 19" id="KW-0472">Membrane</keyword>
<keyword evidence="9 19" id="KW-0808">Transferase</keyword>
<dbReference type="Pfam" id="PF02654">
    <property type="entry name" value="CobS"/>
    <property type="match status" value="1"/>
</dbReference>
<dbReference type="EC" id="2.7.8.26" evidence="5 19"/>
<dbReference type="PANTHER" id="PTHR34148:SF1">
    <property type="entry name" value="ADENOSYLCOBINAMIDE-GDP RIBAZOLETRANSFERASE"/>
    <property type="match status" value="1"/>
</dbReference>
<comment type="catalytic activity">
    <reaction evidence="18 19">
        <text>alpha-ribazole 5'-phosphate + adenosylcob(III)inamide-GDP = adenosylcob(III)alamin 5'-phosphate + GMP + H(+)</text>
        <dbReference type="Rhea" id="RHEA:23560"/>
        <dbReference type="ChEBI" id="CHEBI:15378"/>
        <dbReference type="ChEBI" id="CHEBI:57918"/>
        <dbReference type="ChEBI" id="CHEBI:58115"/>
        <dbReference type="ChEBI" id="CHEBI:60487"/>
        <dbReference type="ChEBI" id="CHEBI:60493"/>
        <dbReference type="EC" id="2.7.8.26"/>
    </reaction>
</comment>
<proteinExistence type="inferred from homology"/>
<comment type="subcellular location">
    <subcellularLocation>
        <location evidence="2 19">Cell membrane</location>
        <topology evidence="2 19">Multi-pass membrane protein</topology>
    </subcellularLocation>
</comment>
<evidence type="ECO:0000256" key="6">
    <source>
        <dbReference type="ARBA" id="ARBA00015850"/>
    </source>
</evidence>
<dbReference type="PANTHER" id="PTHR34148">
    <property type="entry name" value="ADENOSYLCOBINAMIDE-GDP RIBAZOLETRANSFERASE"/>
    <property type="match status" value="1"/>
</dbReference>
<evidence type="ECO:0000256" key="8">
    <source>
        <dbReference type="ARBA" id="ARBA00022573"/>
    </source>
</evidence>
<evidence type="ECO:0000256" key="5">
    <source>
        <dbReference type="ARBA" id="ARBA00013200"/>
    </source>
</evidence>
<organism evidence="20 21">
    <name type="scientific">Roseovarius nanhaiticus</name>
    <dbReference type="NCBI Taxonomy" id="573024"/>
    <lineage>
        <taxon>Bacteria</taxon>
        <taxon>Pseudomonadati</taxon>
        <taxon>Pseudomonadota</taxon>
        <taxon>Alphaproteobacteria</taxon>
        <taxon>Rhodobacterales</taxon>
        <taxon>Roseobacteraceae</taxon>
        <taxon>Roseovarius</taxon>
    </lineage>
</organism>
<evidence type="ECO:0000313" key="20">
    <source>
        <dbReference type="EMBL" id="SIS22777.1"/>
    </source>
</evidence>
<evidence type="ECO:0000256" key="17">
    <source>
        <dbReference type="ARBA" id="ARBA00048623"/>
    </source>
</evidence>
<evidence type="ECO:0000256" key="10">
    <source>
        <dbReference type="ARBA" id="ARBA00022692"/>
    </source>
</evidence>
<feature type="transmembrane region" description="Helical" evidence="19">
    <location>
        <begin position="113"/>
        <end position="136"/>
    </location>
</feature>
<evidence type="ECO:0000256" key="19">
    <source>
        <dbReference type="HAMAP-Rule" id="MF_00719"/>
    </source>
</evidence>
<feature type="transmembrane region" description="Helical" evidence="19">
    <location>
        <begin position="38"/>
        <end position="60"/>
    </location>
</feature>
<dbReference type="GO" id="GO:0008818">
    <property type="term" value="F:cobalamin 5'-phosphate synthase activity"/>
    <property type="evidence" value="ECO:0007669"/>
    <property type="project" value="UniProtKB-UniRule"/>
</dbReference>
<keyword evidence="12 19" id="KW-1133">Transmembrane helix</keyword>
<gene>
    <name evidence="19" type="primary">cobS</name>
    <name evidence="20" type="ORF">SAMN05421666_2778</name>
</gene>
<keyword evidence="8 19" id="KW-0169">Cobalamin biosynthesis</keyword>
<feature type="transmembrane region" description="Helical" evidence="19">
    <location>
        <begin position="186"/>
        <end position="213"/>
    </location>
</feature>
<evidence type="ECO:0000256" key="13">
    <source>
        <dbReference type="ARBA" id="ARBA00023136"/>
    </source>
</evidence>
<evidence type="ECO:0000256" key="1">
    <source>
        <dbReference type="ARBA" id="ARBA00001946"/>
    </source>
</evidence>
<evidence type="ECO:0000256" key="3">
    <source>
        <dbReference type="ARBA" id="ARBA00004663"/>
    </source>
</evidence>
<evidence type="ECO:0000256" key="15">
    <source>
        <dbReference type="ARBA" id="ARBA00032605"/>
    </source>
</evidence>
<keyword evidence="11 19" id="KW-0460">Magnesium</keyword>
<dbReference type="EMBL" id="FTNV01000003">
    <property type="protein sequence ID" value="SIS22777.1"/>
    <property type="molecule type" value="Genomic_DNA"/>
</dbReference>
<dbReference type="GO" id="GO:0051073">
    <property type="term" value="F:adenosylcobinamide-GDP ribazoletransferase activity"/>
    <property type="evidence" value="ECO:0007669"/>
    <property type="project" value="UniProtKB-UniRule"/>
</dbReference>
<evidence type="ECO:0000256" key="11">
    <source>
        <dbReference type="ARBA" id="ARBA00022842"/>
    </source>
</evidence>
<dbReference type="GO" id="GO:0005886">
    <property type="term" value="C:plasma membrane"/>
    <property type="evidence" value="ECO:0007669"/>
    <property type="project" value="UniProtKB-SubCell"/>
</dbReference>
<accession>A0A1N7HD18</accession>
<feature type="transmembrane region" description="Helical" evidence="19">
    <location>
        <begin position="66"/>
        <end position="83"/>
    </location>
</feature>
<dbReference type="InterPro" id="IPR003805">
    <property type="entry name" value="CobS"/>
</dbReference>
<keyword evidence="21" id="KW-1185">Reference proteome</keyword>
<dbReference type="Proteomes" id="UP000186019">
    <property type="component" value="Unassembled WGS sequence"/>
</dbReference>
<evidence type="ECO:0000313" key="21">
    <source>
        <dbReference type="Proteomes" id="UP000186019"/>
    </source>
</evidence>
<evidence type="ECO:0000256" key="14">
    <source>
        <dbReference type="ARBA" id="ARBA00025228"/>
    </source>
</evidence>
<evidence type="ECO:0000256" key="16">
    <source>
        <dbReference type="ARBA" id="ARBA00032853"/>
    </source>
</evidence>
<evidence type="ECO:0000256" key="7">
    <source>
        <dbReference type="ARBA" id="ARBA00022475"/>
    </source>
</evidence>
<dbReference type="UniPathway" id="UPA00148">
    <property type="reaction ID" value="UER00238"/>
</dbReference>
<evidence type="ECO:0000256" key="18">
    <source>
        <dbReference type="ARBA" id="ARBA00049504"/>
    </source>
</evidence>
<dbReference type="RefSeq" id="WP_076534898.1">
    <property type="nucleotide sequence ID" value="NZ_FOAC01000002.1"/>
</dbReference>
<comment type="function">
    <text evidence="14 19">Joins adenosylcobinamide-GDP and alpha-ribazole to generate adenosylcobalamin (Ado-cobalamin). Also synthesizes adenosylcobalamin 5'-phosphate from adenosylcobinamide-GDP and alpha-ribazole 5'-phosphate.</text>
</comment>
<dbReference type="GO" id="GO:0009236">
    <property type="term" value="P:cobalamin biosynthetic process"/>
    <property type="evidence" value="ECO:0007669"/>
    <property type="project" value="UniProtKB-UniRule"/>
</dbReference>
<comment type="catalytic activity">
    <reaction evidence="17 19">
        <text>alpha-ribazole + adenosylcob(III)inamide-GDP = adenosylcob(III)alamin + GMP + H(+)</text>
        <dbReference type="Rhea" id="RHEA:16049"/>
        <dbReference type="ChEBI" id="CHEBI:10329"/>
        <dbReference type="ChEBI" id="CHEBI:15378"/>
        <dbReference type="ChEBI" id="CHEBI:18408"/>
        <dbReference type="ChEBI" id="CHEBI:58115"/>
        <dbReference type="ChEBI" id="CHEBI:60487"/>
        <dbReference type="EC" id="2.7.8.26"/>
    </reaction>
</comment>
<evidence type="ECO:0000256" key="2">
    <source>
        <dbReference type="ARBA" id="ARBA00004651"/>
    </source>
</evidence>